<dbReference type="InterPro" id="IPR000825">
    <property type="entry name" value="SUF_FeS_clus_asmbl_SufBD_core"/>
</dbReference>
<dbReference type="PATRIC" id="fig|1265738.3.peg.3269"/>
<gene>
    <name evidence="4" type="ORF">RMSM_03275</name>
</gene>
<evidence type="ECO:0000259" key="2">
    <source>
        <dbReference type="Pfam" id="PF01458"/>
    </source>
</evidence>
<comment type="similarity">
    <text evidence="1">Belongs to the iron-sulfur cluster assembly SufBD family.</text>
</comment>
<dbReference type="GO" id="GO:0016226">
    <property type="term" value="P:iron-sulfur cluster assembly"/>
    <property type="evidence" value="ECO:0007669"/>
    <property type="project" value="InterPro"/>
</dbReference>
<dbReference type="PANTHER" id="PTHR43575">
    <property type="entry name" value="PROTEIN ABCI7, CHLOROPLASTIC"/>
    <property type="match status" value="1"/>
</dbReference>
<accession>M5RWM6</accession>
<sequence length="449" mass="50237">MARVFACRFKLTKFQMTQTTTLTFDQAGFDSFLAAQSEPDWLTQLRRDAWQHFEKMGWPERRHEEWIRTDIRAFQLGKFGIPATESRDAPTKAQLREGVELGGSIETVDSYVVGETLDEELAAKGVVFGSLSRMCAEHPELVRPHLFTAFDPDYDKFAALHAAFWSGGQFLYVPRGVVLDKPLHIGSMMTDGGTDTTHTLIVLEDGAEATVLHESNGVGEQSKGLHVGAVEVIQKANSHLRYVNLQEWGYGTYQFAHQKALVGKDSTLQWTIAAMGSLLSKVNQSVDLVGPGADSQVNGVLFTEGRQHLAYHTLQHHRAPSCHSDFLYKSAQQDKSRTVWRGMIKVDPIAQKTDGYQRNDNLVLSESSRADSIPGLEIEADDVRCTHGSTTAKVDEEQIFYAQCRGFTRKEATRMIVSGFFQQIFDRITIESVRDALGAAIARQVREYE</sequence>
<dbReference type="Proteomes" id="UP000011991">
    <property type="component" value="Unassembled WGS sequence"/>
</dbReference>
<dbReference type="Pfam" id="PF01458">
    <property type="entry name" value="SUFBD_core"/>
    <property type="match status" value="1"/>
</dbReference>
<dbReference type="AlphaFoldDB" id="M5RWM6"/>
<evidence type="ECO:0000313" key="4">
    <source>
        <dbReference type="EMBL" id="EMI19787.1"/>
    </source>
</evidence>
<evidence type="ECO:0000259" key="3">
    <source>
        <dbReference type="Pfam" id="PF19295"/>
    </source>
</evidence>
<dbReference type="Pfam" id="PF19295">
    <property type="entry name" value="SufBD_N"/>
    <property type="match status" value="1"/>
</dbReference>
<dbReference type="PANTHER" id="PTHR43575:SF1">
    <property type="entry name" value="PROTEIN ABCI7, CHLOROPLASTIC"/>
    <property type="match status" value="1"/>
</dbReference>
<protein>
    <submittedName>
        <fullName evidence="4">FeS assembly protein SufD</fullName>
    </submittedName>
</protein>
<evidence type="ECO:0000256" key="1">
    <source>
        <dbReference type="ARBA" id="ARBA00043967"/>
    </source>
</evidence>
<dbReference type="EMBL" id="ANOG01000478">
    <property type="protein sequence ID" value="EMI19787.1"/>
    <property type="molecule type" value="Genomic_DNA"/>
</dbReference>
<comment type="caution">
    <text evidence="4">The sequence shown here is derived from an EMBL/GenBank/DDBJ whole genome shotgun (WGS) entry which is preliminary data.</text>
</comment>
<dbReference type="InterPro" id="IPR055346">
    <property type="entry name" value="Fe-S_cluster_assembly_SufBD"/>
</dbReference>
<dbReference type="InterPro" id="IPR011542">
    <property type="entry name" value="SUF_FeS_clus_asmbl_SufD"/>
</dbReference>
<feature type="domain" description="SUF system FeS cluster assembly SufBD N-terminal" evidence="3">
    <location>
        <begin position="36"/>
        <end position="185"/>
    </location>
</feature>
<proteinExistence type="inferred from homology"/>
<evidence type="ECO:0000313" key="5">
    <source>
        <dbReference type="Proteomes" id="UP000011991"/>
    </source>
</evidence>
<dbReference type="InterPro" id="IPR037284">
    <property type="entry name" value="SUF_FeS_clus_asmbl_SufBD_sf"/>
</dbReference>
<reference evidence="4 5" key="1">
    <citation type="journal article" date="2013" name="Mar. Genomics">
        <title>Expression of sulfatases in Rhodopirellula baltica and the diversity of sulfatases in the genus Rhodopirellula.</title>
        <authorList>
            <person name="Wegner C.E."/>
            <person name="Richter-Heitmann T."/>
            <person name="Klindworth A."/>
            <person name="Klockow C."/>
            <person name="Richter M."/>
            <person name="Achstetter T."/>
            <person name="Glockner F.O."/>
            <person name="Harder J."/>
        </authorList>
    </citation>
    <scope>NUCLEOTIDE SEQUENCE [LARGE SCALE GENOMIC DNA]</scope>
    <source>
        <strain evidence="4 5">SM1</strain>
    </source>
</reference>
<keyword evidence="5" id="KW-1185">Reference proteome</keyword>
<dbReference type="NCBIfam" id="TIGR01981">
    <property type="entry name" value="sufD"/>
    <property type="match status" value="1"/>
</dbReference>
<dbReference type="InterPro" id="IPR045595">
    <property type="entry name" value="SufBD_N"/>
</dbReference>
<dbReference type="SUPFAM" id="SSF101960">
    <property type="entry name" value="Stabilizer of iron transporter SufD"/>
    <property type="match status" value="1"/>
</dbReference>
<name>M5RWM6_9BACT</name>
<organism evidence="4 5">
    <name type="scientific">Rhodopirellula maiorica SM1</name>
    <dbReference type="NCBI Taxonomy" id="1265738"/>
    <lineage>
        <taxon>Bacteria</taxon>
        <taxon>Pseudomonadati</taxon>
        <taxon>Planctomycetota</taxon>
        <taxon>Planctomycetia</taxon>
        <taxon>Pirellulales</taxon>
        <taxon>Pirellulaceae</taxon>
        <taxon>Novipirellula</taxon>
    </lineage>
</organism>
<feature type="domain" description="SUF system FeS cluster assembly SufBD core" evidence="2">
    <location>
        <begin position="193"/>
        <end position="420"/>
    </location>
</feature>